<evidence type="ECO:0000313" key="2">
    <source>
        <dbReference type="EMBL" id="KAB2617887.1"/>
    </source>
</evidence>
<evidence type="ECO:0000256" key="1">
    <source>
        <dbReference type="SAM" id="Coils"/>
    </source>
</evidence>
<reference evidence="2 3" key="1">
    <citation type="submission" date="2019-09" db="EMBL/GenBank/DDBJ databases">
        <authorList>
            <person name="Ou C."/>
        </authorList>
    </citation>
    <scope>NUCLEOTIDE SEQUENCE [LARGE SCALE GENOMIC DNA]</scope>
    <source>
        <strain evidence="2">S2</strain>
        <tissue evidence="2">Leaf</tissue>
    </source>
</reference>
<dbReference type="OrthoDB" id="10625233at2759"/>
<sequence length="587" mass="64807">MSSSSHKSDDGVPPLYRQGGTLSKVGYFKGFHYKMSSDDSFKDFPESYKHAIPSGVNVKCVKQGSSHSEFSLTPKTSPNIKKVHVAFGILAKKCGLPSRKEIKQIKAEALALPIAVVEPAMPAEKKSKASFAARESPPTVHRLVIDLTFSKGKKDKAARYDPMTSAILKVASMIVNRIAQRIGSVVPPVLKYVPRHTFRAKSGSHSEKLTIMKSDKVDYAVKVALRPILLAAETSSPTEKEITACVGSCEKSTKPIFREAVEICVLLKPDLLEDIDACAKLVDSVRKKMTILVAESMLLDQKDTNAAKEMTKTITAEAYSSAEKIKRLENELVVLKGPNIFAPLLCSLRLAEKEIGYYIPYIQDLKRAVSDLRFAAYKEVDELQHVHVGLLEENEQLKGEKARLEVMLVQSQANFYKLGYVYHLFGRSSDFEFDGKDFETFFISLEDLLAFTFNASIGEVVGEVGAQVGAAAGVPLFFDLFVVHGGKGITTFTAYSTDLNHLVGCFDLPIALGIPRRGRVLLDAIFLEKLCKIFTYKLQAIVCDDGLRDAKSANDVPPYEALYVYLSHGCHGLYFQPFGEVVSCHDH</sequence>
<gene>
    <name evidence="2" type="ORF">D8674_013756</name>
</gene>
<comment type="caution">
    <text evidence="2">The sequence shown here is derived from an EMBL/GenBank/DDBJ whole genome shotgun (WGS) entry which is preliminary data.</text>
</comment>
<reference evidence="2 3" key="3">
    <citation type="submission" date="2019-11" db="EMBL/GenBank/DDBJ databases">
        <title>A de novo genome assembly of a pear dwarfing rootstock.</title>
        <authorList>
            <person name="Wang F."/>
            <person name="Wang J."/>
            <person name="Li S."/>
            <person name="Zhang Y."/>
            <person name="Fang M."/>
            <person name="Ma L."/>
            <person name="Zhao Y."/>
            <person name="Jiang S."/>
        </authorList>
    </citation>
    <scope>NUCLEOTIDE SEQUENCE [LARGE SCALE GENOMIC DNA]</scope>
    <source>
        <strain evidence="2">S2</strain>
        <tissue evidence="2">Leaf</tissue>
    </source>
</reference>
<proteinExistence type="predicted"/>
<keyword evidence="3" id="KW-1185">Reference proteome</keyword>
<protein>
    <submittedName>
        <fullName evidence="2">Uncharacterized protein</fullName>
    </submittedName>
</protein>
<feature type="coiled-coil region" evidence="1">
    <location>
        <begin position="380"/>
        <end position="414"/>
    </location>
</feature>
<accession>A0A5N5GRV3</accession>
<dbReference type="AlphaFoldDB" id="A0A5N5GRV3"/>
<dbReference type="EMBL" id="SMOL01000401">
    <property type="protein sequence ID" value="KAB2617887.1"/>
    <property type="molecule type" value="Genomic_DNA"/>
</dbReference>
<name>A0A5N5GRV3_9ROSA</name>
<dbReference type="Proteomes" id="UP000327157">
    <property type="component" value="Chromosome 15"/>
</dbReference>
<reference evidence="3" key="2">
    <citation type="submission" date="2019-10" db="EMBL/GenBank/DDBJ databases">
        <title>A de novo genome assembly of a pear dwarfing rootstock.</title>
        <authorList>
            <person name="Wang F."/>
            <person name="Wang J."/>
            <person name="Li S."/>
            <person name="Zhang Y."/>
            <person name="Fang M."/>
            <person name="Ma L."/>
            <person name="Zhao Y."/>
            <person name="Jiang S."/>
        </authorList>
    </citation>
    <scope>NUCLEOTIDE SEQUENCE [LARGE SCALE GENOMIC DNA]</scope>
</reference>
<keyword evidence="1" id="KW-0175">Coiled coil</keyword>
<evidence type="ECO:0000313" key="3">
    <source>
        <dbReference type="Proteomes" id="UP000327157"/>
    </source>
</evidence>
<organism evidence="2 3">
    <name type="scientific">Pyrus ussuriensis x Pyrus communis</name>
    <dbReference type="NCBI Taxonomy" id="2448454"/>
    <lineage>
        <taxon>Eukaryota</taxon>
        <taxon>Viridiplantae</taxon>
        <taxon>Streptophyta</taxon>
        <taxon>Embryophyta</taxon>
        <taxon>Tracheophyta</taxon>
        <taxon>Spermatophyta</taxon>
        <taxon>Magnoliopsida</taxon>
        <taxon>eudicotyledons</taxon>
        <taxon>Gunneridae</taxon>
        <taxon>Pentapetalae</taxon>
        <taxon>rosids</taxon>
        <taxon>fabids</taxon>
        <taxon>Rosales</taxon>
        <taxon>Rosaceae</taxon>
        <taxon>Amygdaloideae</taxon>
        <taxon>Maleae</taxon>
        <taxon>Pyrus</taxon>
    </lineage>
</organism>